<dbReference type="STRING" id="48003.BLA55_01165"/>
<dbReference type="AlphaFoldDB" id="A0A1L4FRP1"/>
<dbReference type="Proteomes" id="UP000184322">
    <property type="component" value="Chromosome"/>
</dbReference>
<dbReference type="EMBL" id="CP017813">
    <property type="protein sequence ID" value="APJ38287.1"/>
    <property type="molecule type" value="Genomic_DNA"/>
</dbReference>
<evidence type="ECO:0000313" key="1">
    <source>
        <dbReference type="EMBL" id="APJ38287.1"/>
    </source>
</evidence>
<protein>
    <submittedName>
        <fullName evidence="1">Uncharacterized protein</fullName>
    </submittedName>
</protein>
<gene>
    <name evidence="1" type="ORF">BLA55_01165</name>
</gene>
<accession>A0A1L4FRP1</accession>
<keyword evidence="2" id="KW-1185">Reference proteome</keyword>
<organism evidence="1 2">
    <name type="scientific">Mycoplasmopsis pullorum</name>
    <dbReference type="NCBI Taxonomy" id="48003"/>
    <lineage>
        <taxon>Bacteria</taxon>
        <taxon>Bacillati</taxon>
        <taxon>Mycoplasmatota</taxon>
        <taxon>Mycoplasmoidales</taxon>
        <taxon>Metamycoplasmataceae</taxon>
        <taxon>Mycoplasmopsis</taxon>
    </lineage>
</organism>
<proteinExistence type="predicted"/>
<name>A0A1L4FRP1_9BACT</name>
<evidence type="ECO:0000313" key="2">
    <source>
        <dbReference type="Proteomes" id="UP000184322"/>
    </source>
</evidence>
<sequence>MNYNLCKKKQNGKYYLVLAISKGFKKGYGSQIGLGYWEDIKEKYSLSSIEDIKEIASKIDVNLDKQSAKEEFFKLLKPNSVKTSIQIKYWYRFNLQNH</sequence>
<reference evidence="2" key="1">
    <citation type="submission" date="2016-10" db="EMBL/GenBank/DDBJ databases">
        <authorList>
            <person name="Beylefeld A."/>
            <person name="Abolnik C."/>
        </authorList>
    </citation>
    <scope>NUCLEOTIDE SEQUENCE [LARGE SCALE GENOMIC DNA]</scope>
    <source>
        <strain evidence="2">B359_6</strain>
    </source>
</reference>
<dbReference type="KEGG" id="mpul:BLA55_01165"/>